<evidence type="ECO:0000313" key="5">
    <source>
        <dbReference type="Proteomes" id="UP000264719"/>
    </source>
</evidence>
<keyword evidence="2 3" id="KW-0663">Pyridoxal phosphate</keyword>
<accession>A0A348WA13</accession>
<dbReference type="InterPro" id="IPR000653">
    <property type="entry name" value="DegT/StrS_aminotransferase"/>
</dbReference>
<comment type="similarity">
    <text evidence="3">Belongs to the DegT/DnrJ/EryC1 family.</text>
</comment>
<dbReference type="Gene3D" id="3.40.640.10">
    <property type="entry name" value="Type I PLP-dependent aspartate aminotransferase-like (Major domain)"/>
    <property type="match status" value="1"/>
</dbReference>
<dbReference type="PANTHER" id="PTHR30244:SF42">
    <property type="entry name" value="UDP-2-ACETAMIDO-2-DEOXY-3-OXO-D-GLUCURONATE AMINOTRANSFERASE"/>
    <property type="match status" value="1"/>
</dbReference>
<feature type="active site" description="Proton acceptor" evidence="1">
    <location>
        <position position="190"/>
    </location>
</feature>
<dbReference type="GO" id="GO:0008483">
    <property type="term" value="F:transaminase activity"/>
    <property type="evidence" value="ECO:0007669"/>
    <property type="project" value="UniProtKB-KW"/>
</dbReference>
<evidence type="ECO:0000256" key="1">
    <source>
        <dbReference type="PIRSR" id="PIRSR000390-1"/>
    </source>
</evidence>
<dbReference type="PIRSF" id="PIRSF000390">
    <property type="entry name" value="PLP_StrS"/>
    <property type="match status" value="1"/>
</dbReference>
<evidence type="ECO:0000256" key="2">
    <source>
        <dbReference type="PIRSR" id="PIRSR000390-2"/>
    </source>
</evidence>
<dbReference type="AlphaFoldDB" id="A0A348WA13"/>
<dbReference type="PANTHER" id="PTHR30244">
    <property type="entry name" value="TRANSAMINASE"/>
    <property type="match status" value="1"/>
</dbReference>
<name>A0A348WA13_9RHOB</name>
<dbReference type="InterPro" id="IPR015421">
    <property type="entry name" value="PyrdxlP-dep_Trfase_major"/>
</dbReference>
<protein>
    <submittedName>
        <fullName evidence="4">Aminotransferase DegT</fullName>
    </submittedName>
</protein>
<dbReference type="InterPro" id="IPR015422">
    <property type="entry name" value="PyrdxlP-dep_Trfase_small"/>
</dbReference>
<organism evidence="4 5">
    <name type="scientific">Roseovarius nubinhibens</name>
    <dbReference type="NCBI Taxonomy" id="314263"/>
    <lineage>
        <taxon>Bacteria</taxon>
        <taxon>Pseudomonadati</taxon>
        <taxon>Pseudomonadota</taxon>
        <taxon>Alphaproteobacteria</taxon>
        <taxon>Rhodobacterales</taxon>
        <taxon>Roseobacteraceae</taxon>
        <taxon>Roseovarius</taxon>
    </lineage>
</organism>
<keyword evidence="4" id="KW-0808">Transferase</keyword>
<dbReference type="GO" id="GO:0000271">
    <property type="term" value="P:polysaccharide biosynthetic process"/>
    <property type="evidence" value="ECO:0007669"/>
    <property type="project" value="TreeGrafter"/>
</dbReference>
<keyword evidence="4" id="KW-0032">Aminotransferase</keyword>
<sequence length="372" mass="39957">MQFIDLQAQQARLRGRIDAAIARVLDHGAYIMGPEVAEFEEKLAAYCGADHCISCANGTDALQLALMALGLKAGDAVFVPSFTFAATAEVVPGTGATPVFVDIDPVSYNMDGESLERAIAHAKELGLRPAAVIPVDLFGLPADYDRLVKIADDEGMVLISDSAQGFGGRRGNKMTGTFGKLTTTSFFPAKPLGCYGDGGAIFTDDSDLAALLDSLRVHGKGSEKYDNVRIGLNSRLDTIQAAILLVKLEVYAEEVEARQRVAKRYSEALEDLVDVPQEGEGVQSVWAQYTVGTKGPEAREQLMSALKAEGIPSAVYYPRPLHTQTGYKSFPQDPQGLPVSDAAAARVFSLPMHPYLNQTDQDRVIEAVVRAC</sequence>
<dbReference type="GO" id="GO:0030170">
    <property type="term" value="F:pyridoxal phosphate binding"/>
    <property type="evidence" value="ECO:0007669"/>
    <property type="project" value="TreeGrafter"/>
</dbReference>
<feature type="modified residue" description="N6-(pyridoxal phosphate)lysine" evidence="2">
    <location>
        <position position="190"/>
    </location>
</feature>
<comment type="caution">
    <text evidence="4">The sequence shown here is derived from an EMBL/GenBank/DDBJ whole genome shotgun (WGS) entry which is preliminary data.</text>
</comment>
<evidence type="ECO:0000313" key="4">
    <source>
        <dbReference type="EMBL" id="HAR51375.1"/>
    </source>
</evidence>
<dbReference type="SUPFAM" id="SSF53383">
    <property type="entry name" value="PLP-dependent transferases"/>
    <property type="match status" value="1"/>
</dbReference>
<dbReference type="Proteomes" id="UP000264719">
    <property type="component" value="Unassembled WGS sequence"/>
</dbReference>
<reference evidence="4 5" key="1">
    <citation type="journal article" date="2018" name="Nat. Biotechnol.">
        <title>A standardized bacterial taxonomy based on genome phylogeny substantially revises the tree of life.</title>
        <authorList>
            <person name="Parks D.H."/>
            <person name="Chuvochina M."/>
            <person name="Waite D.W."/>
            <person name="Rinke C."/>
            <person name="Skarshewski A."/>
            <person name="Chaumeil P.A."/>
            <person name="Hugenholtz P."/>
        </authorList>
    </citation>
    <scope>NUCLEOTIDE SEQUENCE [LARGE SCALE GENOMIC DNA]</scope>
    <source>
        <strain evidence="4">UBA9169</strain>
    </source>
</reference>
<dbReference type="Pfam" id="PF01041">
    <property type="entry name" value="DegT_DnrJ_EryC1"/>
    <property type="match status" value="1"/>
</dbReference>
<dbReference type="InterPro" id="IPR015424">
    <property type="entry name" value="PyrdxlP-dep_Trfase"/>
</dbReference>
<evidence type="ECO:0000256" key="3">
    <source>
        <dbReference type="RuleBase" id="RU004508"/>
    </source>
</evidence>
<dbReference type="RefSeq" id="WP_339851969.1">
    <property type="nucleotide sequence ID" value="NZ_CAXAXR010000002.1"/>
</dbReference>
<dbReference type="EMBL" id="DMVW01000055">
    <property type="protein sequence ID" value="HAR51375.1"/>
    <property type="molecule type" value="Genomic_DNA"/>
</dbReference>
<proteinExistence type="inferred from homology"/>
<gene>
    <name evidence="4" type="ORF">DCS45_05785</name>
</gene>
<dbReference type="CDD" id="cd00616">
    <property type="entry name" value="AHBA_syn"/>
    <property type="match status" value="1"/>
</dbReference>
<dbReference type="Gene3D" id="3.90.1150.10">
    <property type="entry name" value="Aspartate Aminotransferase, domain 1"/>
    <property type="match status" value="1"/>
</dbReference>